<feature type="transmembrane region" description="Helical" evidence="5">
    <location>
        <begin position="245"/>
        <end position="265"/>
    </location>
</feature>
<evidence type="ECO:0000313" key="8">
    <source>
        <dbReference type="Proteomes" id="UP000176988"/>
    </source>
</evidence>
<evidence type="ECO:0000256" key="5">
    <source>
        <dbReference type="SAM" id="Phobius"/>
    </source>
</evidence>
<keyword evidence="4 5" id="KW-0472">Membrane</keyword>
<dbReference type="GO" id="GO:0008273">
    <property type="term" value="F:calcium, potassium:sodium antiporter activity"/>
    <property type="evidence" value="ECO:0007669"/>
    <property type="project" value="TreeGrafter"/>
</dbReference>
<feature type="transmembrane region" description="Helical" evidence="5">
    <location>
        <begin position="175"/>
        <end position="204"/>
    </location>
</feature>
<dbReference type="Gene3D" id="1.20.1420.30">
    <property type="entry name" value="NCX, central ion-binding region"/>
    <property type="match status" value="1"/>
</dbReference>
<accession>A0A1F7WEA1</accession>
<feature type="transmembrane region" description="Helical" evidence="5">
    <location>
        <begin position="103"/>
        <end position="121"/>
    </location>
</feature>
<dbReference type="AlphaFoldDB" id="A0A1F7WEA1"/>
<evidence type="ECO:0000313" key="7">
    <source>
        <dbReference type="EMBL" id="OGM00887.1"/>
    </source>
</evidence>
<keyword evidence="3 5" id="KW-1133">Transmembrane helix</keyword>
<dbReference type="STRING" id="1802424.A2480_00095"/>
<dbReference type="Gene3D" id="6.10.280.80">
    <property type="entry name" value="NCX, peripheral helical region"/>
    <property type="match status" value="1"/>
</dbReference>
<organism evidence="7 8">
    <name type="scientific">Candidatus Uhrbacteria bacterium RIFOXYC2_FULL_47_19</name>
    <dbReference type="NCBI Taxonomy" id="1802424"/>
    <lineage>
        <taxon>Bacteria</taxon>
        <taxon>Candidatus Uhriibacteriota</taxon>
    </lineage>
</organism>
<evidence type="ECO:0000256" key="4">
    <source>
        <dbReference type="ARBA" id="ARBA00023136"/>
    </source>
</evidence>
<dbReference type="PANTHER" id="PTHR10846">
    <property type="entry name" value="SODIUM/POTASSIUM/CALCIUM EXCHANGER"/>
    <property type="match status" value="1"/>
</dbReference>
<reference evidence="7 8" key="1">
    <citation type="journal article" date="2016" name="Nat. Commun.">
        <title>Thousands of microbial genomes shed light on interconnected biogeochemical processes in an aquifer system.</title>
        <authorList>
            <person name="Anantharaman K."/>
            <person name="Brown C.T."/>
            <person name="Hug L.A."/>
            <person name="Sharon I."/>
            <person name="Castelle C.J."/>
            <person name="Probst A.J."/>
            <person name="Thomas B.C."/>
            <person name="Singh A."/>
            <person name="Wilkins M.J."/>
            <person name="Karaoz U."/>
            <person name="Brodie E.L."/>
            <person name="Williams K.H."/>
            <person name="Hubbard S.S."/>
            <person name="Banfield J.F."/>
        </authorList>
    </citation>
    <scope>NUCLEOTIDE SEQUENCE [LARGE SCALE GENOMIC DNA]</scope>
</reference>
<evidence type="ECO:0000256" key="3">
    <source>
        <dbReference type="ARBA" id="ARBA00022989"/>
    </source>
</evidence>
<name>A0A1F7WEA1_9BACT</name>
<protein>
    <submittedName>
        <fullName evidence="7">Sodium:proton exchanger</fullName>
    </submittedName>
</protein>
<dbReference type="NCBIfam" id="TIGR00367">
    <property type="entry name" value="calcium/sodium antiporter"/>
    <property type="match status" value="1"/>
</dbReference>
<evidence type="ECO:0000256" key="1">
    <source>
        <dbReference type="ARBA" id="ARBA00004141"/>
    </source>
</evidence>
<dbReference type="InterPro" id="IPR044880">
    <property type="entry name" value="NCX_ion-bd_dom_sf"/>
</dbReference>
<comment type="subcellular location">
    <subcellularLocation>
        <location evidence="1">Membrane</location>
        <topology evidence="1">Multi-pass membrane protein</topology>
    </subcellularLocation>
</comment>
<dbReference type="PANTHER" id="PTHR10846:SF8">
    <property type="entry name" value="INNER MEMBRANE PROTEIN YRBG"/>
    <property type="match status" value="1"/>
</dbReference>
<dbReference type="GO" id="GO:0005886">
    <property type="term" value="C:plasma membrane"/>
    <property type="evidence" value="ECO:0007669"/>
    <property type="project" value="TreeGrafter"/>
</dbReference>
<dbReference type="GO" id="GO:0006874">
    <property type="term" value="P:intracellular calcium ion homeostasis"/>
    <property type="evidence" value="ECO:0007669"/>
    <property type="project" value="TreeGrafter"/>
</dbReference>
<gene>
    <name evidence="7" type="ORF">A2480_00095</name>
</gene>
<dbReference type="GO" id="GO:0005262">
    <property type="term" value="F:calcium channel activity"/>
    <property type="evidence" value="ECO:0007669"/>
    <property type="project" value="TreeGrafter"/>
</dbReference>
<feature type="domain" description="Sodium/calcium exchanger membrane region" evidence="6">
    <location>
        <begin position="175"/>
        <end position="317"/>
    </location>
</feature>
<dbReference type="Pfam" id="PF01699">
    <property type="entry name" value="Na_Ca_ex"/>
    <property type="match status" value="2"/>
</dbReference>
<feature type="transmembrane region" description="Helical" evidence="5">
    <location>
        <begin position="271"/>
        <end position="291"/>
    </location>
</feature>
<comment type="caution">
    <text evidence="7">The sequence shown here is derived from an EMBL/GenBank/DDBJ whole genome shotgun (WGS) entry which is preliminary data.</text>
</comment>
<proteinExistence type="predicted"/>
<dbReference type="InterPro" id="IPR004481">
    <property type="entry name" value="K/Na/Ca-exchanger"/>
</dbReference>
<feature type="transmembrane region" description="Helical" evidence="5">
    <location>
        <begin position="79"/>
        <end position="96"/>
    </location>
</feature>
<dbReference type="InterPro" id="IPR004837">
    <property type="entry name" value="NaCa_Exmemb"/>
</dbReference>
<sequence>MELFLYILLVAIGFVLLVKGADLLVDGASSLAGKLGISTLVVGLTVVALGTSMPELVVNVYAALTGVADIAIGNIVGSNIVNIALILGLSAALYPLHVQRSTVWKEIPFALIAVVLVAIMASDVVLDGMVSNVISRSDGLVLLAFTAIFFYYILGMVRSGDSPVIDDSSSSSLKLIFYIVIGIGLLVAGGKLAVDGAVGVAAAAGLSERVIGLTIVAIGTSLPELVTSLVAAYKKQPDLSVGNIVGSNILNIFLILGLSSIIRPLPFQGESFVDVGVAVALTIMLFAFMFLGRRHVLERWQGIGFVIIYTAYTAHLFF</sequence>
<keyword evidence="2 5" id="KW-0812">Transmembrane</keyword>
<evidence type="ECO:0000256" key="2">
    <source>
        <dbReference type="ARBA" id="ARBA00022692"/>
    </source>
</evidence>
<dbReference type="Proteomes" id="UP000176988">
    <property type="component" value="Unassembled WGS sequence"/>
</dbReference>
<dbReference type="EMBL" id="MGFG01000021">
    <property type="protein sequence ID" value="OGM00887.1"/>
    <property type="molecule type" value="Genomic_DNA"/>
</dbReference>
<feature type="domain" description="Sodium/calcium exchanger membrane region" evidence="6">
    <location>
        <begin position="6"/>
        <end position="153"/>
    </location>
</feature>
<evidence type="ECO:0000259" key="6">
    <source>
        <dbReference type="Pfam" id="PF01699"/>
    </source>
</evidence>
<feature type="transmembrane region" description="Helical" evidence="5">
    <location>
        <begin position="133"/>
        <end position="154"/>
    </location>
</feature>